<keyword evidence="9" id="KW-1185">Reference proteome</keyword>
<evidence type="ECO:0000313" key="9">
    <source>
        <dbReference type="Proteomes" id="UP000289152"/>
    </source>
</evidence>
<protein>
    <recommendedName>
        <fullName evidence="2">separase</fullName>
        <ecNumber evidence="2">3.4.22.49</ecNumber>
    </recommendedName>
</protein>
<dbReference type="VEuPathDB" id="FungiDB:TREMEDRAFT_29861"/>
<dbReference type="InterPro" id="IPR005314">
    <property type="entry name" value="Peptidase_C50"/>
</dbReference>
<accession>A0A4Q1BPU5</accession>
<evidence type="ECO:0000256" key="3">
    <source>
        <dbReference type="ARBA" id="ARBA00022801"/>
    </source>
</evidence>
<name>A0A4Q1BPU5_TREME</name>
<dbReference type="GO" id="GO:0051307">
    <property type="term" value="P:meiotic chromosome separation"/>
    <property type="evidence" value="ECO:0007669"/>
    <property type="project" value="TreeGrafter"/>
</dbReference>
<dbReference type="EC" id="3.4.22.49" evidence="2"/>
<feature type="domain" description="Peptidase C50" evidence="7">
    <location>
        <begin position="1977"/>
        <end position="2075"/>
    </location>
</feature>
<evidence type="ECO:0000256" key="4">
    <source>
        <dbReference type="ARBA" id="ARBA00022829"/>
    </source>
</evidence>
<dbReference type="GO" id="GO:0044732">
    <property type="term" value="C:mitotic spindle pole body"/>
    <property type="evidence" value="ECO:0007669"/>
    <property type="project" value="TreeGrafter"/>
</dbReference>
<evidence type="ECO:0000259" key="7">
    <source>
        <dbReference type="PROSITE" id="PS51700"/>
    </source>
</evidence>
<sequence length="2169" mass="240184">MSTKVARPPAPPRSPRKLPRSTRKAKEKDTGLEEELERVLKISQNIPAPMTSKPEGSISPRTTSIRKQNVVVAGPSAPRTAIQRSVVVKAVNTANATRSTTVASSSKLPPKVAKANKVETVRFGNSKGKQRLINQQDAPWISDESDMSPSQRAQAAMSALSSSMTVLCNALRAGYKHGVAVENWKESRVLECVDMAETALLVLRRMADQGRLGNKAIEVERASQNLTLRLCQINMWERAMEVQVKTRPRLLKLYQHAGQETVKENLLDMPSPDGDILTETLKQVICQALFMSWTIAIALRTPIDFRQLLPTRAPSGGLNPLLIARTLSSSEGLKPYILLFYRQTVPFTSPLTPDIFMVKRLAFSAMALIATAGESPSGTTPAQIWEAMRRQLIDHLEGRGGTERPRAAAECLESVTAWAFDIARERGERQLWFDGKEWRKLSDLWVELGRQLKDPTVVDKASTFMTNSPATQTPTSDPFVISSSLPDSSPTTPIVSAREALSFLPRATADLVKAQMLAEKCLADHPSPTDVTMLTYALRHTDLHTLIACAPVYSDEGAVDIIDKSLRALERLRRACVKILQPGPSEKPATCSGVRDWIIGYLTCVEELLEIEEIRVRLGSGLVGAAIDASTILNLRDQITPGITFTLLAQPLTRAHKLVKSLDTHLKASEENGWLLCLSTAAFNSGRIMWKDGHTVAALSLGELSCDWAREAQGDGLQGNDKGAVEEKLRRVERLVVMSYELVCECHNKLGDRNAALLACCQILYHQSIDLLNEFAMAVTEKPVRAALQQFPTLNILLRNVFNLLLWDPANHRSGFMTFFHNLSERFSSPAVGALGESLLSMLKTKSFRTDAPQLMTELFQATLITYDAGVYPVRRLTVLVELLVHISTSGHSDDQFDSLAAEADLLGRYNTSGNDRTLVHYRTELMAVVQLIRAIRVYHISTDPAQDIVDIATAALDSVRQLIIPPSKAPSPQKAQTQSNGVKRPLTKAATVRSATKNTPRSVSRSVTQTKSELMKAVVVKNTPKSAPSPTNVKRRISSSLVTELEDIDRLIALLEALSSLLSLLGHVFLKIDTLKILRALERHRDSHLDGYIRHSALLASQYLALGKHSRAKAVFTQAFKYVHDHPSMSRNVKSELYLRHSLYLIASGKPEDAIVALSDAESILRTIPTPSNVSLQSSILTKHGQIEHVTLARRALAALALVRDDPSAALRHYEANFRLWSRAIDMVCRIAPDDPRIPAAQPVDDVFTELPMKLKGADEPPKDDRPSRSTGPSVLSGRHLHGLQWAVAESFIDALLILADTLAARGSVKECEYYLKQAEAVTKAIKSSTLLARVSARLADLRYRMRRMEESSEKLNEASGALRILQGPDTIDVERIRGDLFFRQDLAEEAEEAFDLALQSVSGLEGIYTASEKKMLSPERSTGGRLSTSISRLSTSMSLMRLSLGSVPKDPLLPVALSQVLMRQAWMLCEAGISEYKNVVSRLAELRDCSEEVKAEQYLLEGRLALHDALDQFKTDLFMSSLTESTIALPMGDPKKRVQDRLSTRHNIQLALLRAESAYTSGLQISTRRGKVEDIRQALVSLALLGTFQTSLGMGSGTITNSVASMLAYSPSLTLSREIIAAIDMKFPNPHMDDMIFPSISALPPSSSTLSNDSDSESESEDRILRQYWTSVRERYATGSIIDQSGFDLSILPPEWAVISINVTDDRNTMFVTRHQKDHEPLVFCLPLDRQGRREGDDDLFTFDAAISELKSIIEASDQSARSAKDVADTTAAKKDWWAVRQALDRRMKTLVETIEFCWLGAFKTIFSSRQGRSTKKLKEFRTKLDRIFAYALSGNGIAISKHQVHLDDALLECFITLSSKSRDEEIEDLVYFILDIYQFHGVPVALAELDIDQVRVDVKSLLAEIDTTNATPTEPEHLFLALDKNVFPIPWESLPILRGRPISRIPSLPFLLDQVNLGLHLHPGSDPAKRSVNSKKTFYILNPSGDLKRTQESFEPWIDSMTKRSGWKGIKGRPPTELEYTTALKENDLVLYFGHGGAEQYVRSKAIAHLPKCASVMLWGCSSGELRDAGDLDRYGTPWDYVMGGCPSLVANLWDVTDKEIDHLSTSVFQRLHLNPSHVSTSRKPALIPLAQISNVQAVNSARDDCKLCYLTGAAPVVYGVPIWVH</sequence>
<dbReference type="InterPro" id="IPR011990">
    <property type="entry name" value="TPR-like_helical_dom_sf"/>
</dbReference>
<dbReference type="Gene3D" id="1.25.40.10">
    <property type="entry name" value="Tetratricopeptide repeat domain"/>
    <property type="match status" value="1"/>
</dbReference>
<keyword evidence="3" id="KW-0378">Hydrolase</keyword>
<dbReference type="InterPro" id="IPR030397">
    <property type="entry name" value="SEPARIN_core_dom"/>
</dbReference>
<feature type="compositionally biased region" description="Polar residues" evidence="6">
    <location>
        <begin position="994"/>
        <end position="1011"/>
    </location>
</feature>
<keyword evidence="4" id="KW-0159">Chromosome partition</keyword>
<proteinExistence type="predicted"/>
<keyword evidence="5" id="KW-0175">Coiled coil</keyword>
<feature type="region of interest" description="Disordered" evidence="6">
    <location>
        <begin position="1256"/>
        <end position="1277"/>
    </location>
</feature>
<dbReference type="GO" id="GO:0072686">
    <property type="term" value="C:mitotic spindle"/>
    <property type="evidence" value="ECO:0007669"/>
    <property type="project" value="TreeGrafter"/>
</dbReference>
<dbReference type="OrthoDB" id="10255632at2759"/>
<dbReference type="InParanoid" id="A0A4Q1BPU5"/>
<dbReference type="GO" id="GO:0004197">
    <property type="term" value="F:cysteine-type endopeptidase activity"/>
    <property type="evidence" value="ECO:0007669"/>
    <property type="project" value="InterPro"/>
</dbReference>
<feature type="coiled-coil region" evidence="5">
    <location>
        <begin position="1333"/>
        <end position="1360"/>
    </location>
</feature>
<feature type="compositionally biased region" description="Basic and acidic residues" evidence="6">
    <location>
        <begin position="1257"/>
        <end position="1269"/>
    </location>
</feature>
<evidence type="ECO:0000256" key="6">
    <source>
        <dbReference type="SAM" id="MobiDB-lite"/>
    </source>
</evidence>
<evidence type="ECO:0000256" key="1">
    <source>
        <dbReference type="ARBA" id="ARBA00000451"/>
    </source>
</evidence>
<dbReference type="PANTHER" id="PTHR12792">
    <property type="entry name" value="EXTRA SPINDLE POLES 1-RELATED"/>
    <property type="match status" value="1"/>
</dbReference>
<dbReference type="PROSITE" id="PS51700">
    <property type="entry name" value="SEPARIN"/>
    <property type="match status" value="1"/>
</dbReference>
<dbReference type="GO" id="GO:0006508">
    <property type="term" value="P:proteolysis"/>
    <property type="evidence" value="ECO:0007669"/>
    <property type="project" value="InterPro"/>
</dbReference>
<dbReference type="STRING" id="5217.A0A4Q1BPU5"/>
<feature type="region of interest" description="Disordered" evidence="6">
    <location>
        <begin position="966"/>
        <end position="1011"/>
    </location>
</feature>
<evidence type="ECO:0000256" key="5">
    <source>
        <dbReference type="SAM" id="Coils"/>
    </source>
</evidence>
<dbReference type="EMBL" id="SDIL01000024">
    <property type="protein sequence ID" value="RXK39928.1"/>
    <property type="molecule type" value="Genomic_DNA"/>
</dbReference>
<feature type="compositionally biased region" description="Basic residues" evidence="6">
    <location>
        <begin position="14"/>
        <end position="23"/>
    </location>
</feature>
<dbReference type="SUPFAM" id="SSF48452">
    <property type="entry name" value="TPR-like"/>
    <property type="match status" value="1"/>
</dbReference>
<comment type="caution">
    <text evidence="8">The sequence shown here is derived from an EMBL/GenBank/DDBJ whole genome shotgun (WGS) entry which is preliminary data.</text>
</comment>
<dbReference type="Proteomes" id="UP000289152">
    <property type="component" value="Unassembled WGS sequence"/>
</dbReference>
<reference evidence="8 9" key="1">
    <citation type="submission" date="2016-06" db="EMBL/GenBank/DDBJ databases">
        <title>Evolution of pathogenesis and genome organization in the Tremellales.</title>
        <authorList>
            <person name="Cuomo C."/>
            <person name="Litvintseva A."/>
            <person name="Heitman J."/>
            <person name="Chen Y."/>
            <person name="Sun S."/>
            <person name="Springer D."/>
            <person name="Dromer F."/>
            <person name="Young S."/>
            <person name="Zeng Q."/>
            <person name="Chapman S."/>
            <person name="Gujja S."/>
            <person name="Saif S."/>
            <person name="Birren B."/>
        </authorList>
    </citation>
    <scope>NUCLEOTIDE SEQUENCE [LARGE SCALE GENOMIC DNA]</scope>
    <source>
        <strain evidence="8 9">ATCC 28783</strain>
    </source>
</reference>
<dbReference type="Pfam" id="PF03568">
    <property type="entry name" value="Separin_C"/>
    <property type="match status" value="1"/>
</dbReference>
<dbReference type="PANTHER" id="PTHR12792:SF0">
    <property type="entry name" value="SEPARIN"/>
    <property type="match status" value="1"/>
</dbReference>
<dbReference type="GO" id="GO:0005737">
    <property type="term" value="C:cytoplasm"/>
    <property type="evidence" value="ECO:0007669"/>
    <property type="project" value="TreeGrafter"/>
</dbReference>
<evidence type="ECO:0000313" key="8">
    <source>
        <dbReference type="EMBL" id="RXK39928.1"/>
    </source>
</evidence>
<organism evidence="8 9">
    <name type="scientific">Tremella mesenterica</name>
    <name type="common">Jelly fungus</name>
    <dbReference type="NCBI Taxonomy" id="5217"/>
    <lineage>
        <taxon>Eukaryota</taxon>
        <taxon>Fungi</taxon>
        <taxon>Dikarya</taxon>
        <taxon>Basidiomycota</taxon>
        <taxon>Agaricomycotina</taxon>
        <taxon>Tremellomycetes</taxon>
        <taxon>Tremellales</taxon>
        <taxon>Tremellaceae</taxon>
        <taxon>Tremella</taxon>
    </lineage>
</organism>
<feature type="region of interest" description="Disordered" evidence="6">
    <location>
        <begin position="1"/>
        <end position="61"/>
    </location>
</feature>
<gene>
    <name evidence="8" type="ORF">M231_02723</name>
</gene>
<comment type="catalytic activity">
    <reaction evidence="1">
        <text>All bonds known to be hydrolyzed by this endopeptidase have arginine in P1 and an acidic residue in P4. P6 is often occupied by an acidic residue or by a hydroxy-amino-acid residue, the phosphorylation of which enhances cleavage.</text>
        <dbReference type="EC" id="3.4.22.49"/>
    </reaction>
</comment>
<evidence type="ECO:0000256" key="2">
    <source>
        <dbReference type="ARBA" id="ARBA00012489"/>
    </source>
</evidence>
<dbReference type="GO" id="GO:0005634">
    <property type="term" value="C:nucleus"/>
    <property type="evidence" value="ECO:0007669"/>
    <property type="project" value="InterPro"/>
</dbReference>